<feature type="transmembrane region" description="Helical" evidence="4">
    <location>
        <begin position="65"/>
        <end position="83"/>
    </location>
</feature>
<name>A0A9E2L6A5_9BACT</name>
<evidence type="ECO:0000256" key="3">
    <source>
        <dbReference type="ARBA" id="ARBA00023136"/>
    </source>
</evidence>
<feature type="transmembrane region" description="Helical" evidence="4">
    <location>
        <begin position="154"/>
        <end position="175"/>
    </location>
</feature>
<feature type="transmembrane region" description="Helical" evidence="4">
    <location>
        <begin position="29"/>
        <end position="53"/>
    </location>
</feature>
<protein>
    <submittedName>
        <fullName evidence="6">MFS transporter</fullName>
    </submittedName>
</protein>
<dbReference type="InterPro" id="IPR036259">
    <property type="entry name" value="MFS_trans_sf"/>
</dbReference>
<dbReference type="Proteomes" id="UP000823865">
    <property type="component" value="Unassembled WGS sequence"/>
</dbReference>
<proteinExistence type="predicted"/>
<dbReference type="InterPro" id="IPR011701">
    <property type="entry name" value="MFS"/>
</dbReference>
<keyword evidence="2 4" id="KW-1133">Transmembrane helix</keyword>
<keyword evidence="1 4" id="KW-0812">Transmembrane</keyword>
<dbReference type="PROSITE" id="PS50850">
    <property type="entry name" value="MFS"/>
    <property type="match status" value="1"/>
</dbReference>
<sequence length="417" mass="45866">MIPDSWKSSNQPTDPTSSQDIHKLFTSSYICILAANFLLYFGFWLLIPVLPFYLKESFQCPESTIGFVLCAYTVSALCTRPFMGYLYDGFPRKPIYLLAYLIFMLIFAGYVGTENMILFIVLRILHGVAFGTVTVGGNTLVIDITPSQRRGTALGFYGLTNNIAMSIGPMTGLLLHDHQVSFEAIFCCGLGSCIAGLLAASAVKAPVKQTIKRPPISLDRFFLIKGIPASIALFLLSIPYGATTNYVAMYANQIGLNAPTGFFFTFMAIGMGISRLFAGKYVDRGYVTETISYGFYLVTAAFLLLSACGWIQEINSSVCLIVFYTIPFMLGIGFGTMFPAYNTLYVNLAPNNQRGTATSTYLTSWDLGVGLGILSGGIIAEWSSFSQVYLFGTVLCLISMVYFNRVVTPHFQKNKLR</sequence>
<feature type="transmembrane region" description="Helical" evidence="4">
    <location>
        <begin position="362"/>
        <end position="382"/>
    </location>
</feature>
<evidence type="ECO:0000313" key="7">
    <source>
        <dbReference type="Proteomes" id="UP000823865"/>
    </source>
</evidence>
<organism evidence="6 7">
    <name type="scientific">Candidatus Paraprevotella stercoravium</name>
    <dbReference type="NCBI Taxonomy" id="2838725"/>
    <lineage>
        <taxon>Bacteria</taxon>
        <taxon>Pseudomonadati</taxon>
        <taxon>Bacteroidota</taxon>
        <taxon>Bacteroidia</taxon>
        <taxon>Bacteroidales</taxon>
        <taxon>Prevotellaceae</taxon>
        <taxon>Paraprevotella</taxon>
    </lineage>
</organism>
<feature type="transmembrane region" description="Helical" evidence="4">
    <location>
        <begin position="95"/>
        <end position="111"/>
    </location>
</feature>
<dbReference type="SUPFAM" id="SSF103473">
    <property type="entry name" value="MFS general substrate transporter"/>
    <property type="match status" value="1"/>
</dbReference>
<dbReference type="CDD" id="cd17489">
    <property type="entry name" value="MFS_YfcJ_like"/>
    <property type="match status" value="1"/>
</dbReference>
<dbReference type="GO" id="GO:0022857">
    <property type="term" value="F:transmembrane transporter activity"/>
    <property type="evidence" value="ECO:0007669"/>
    <property type="project" value="InterPro"/>
</dbReference>
<feature type="transmembrane region" description="Helical" evidence="4">
    <location>
        <begin position="117"/>
        <end position="142"/>
    </location>
</feature>
<accession>A0A9E2L6A5</accession>
<evidence type="ECO:0000256" key="1">
    <source>
        <dbReference type="ARBA" id="ARBA00022692"/>
    </source>
</evidence>
<evidence type="ECO:0000313" key="6">
    <source>
        <dbReference type="EMBL" id="MBU3853486.1"/>
    </source>
</evidence>
<feature type="transmembrane region" description="Helical" evidence="4">
    <location>
        <begin position="290"/>
        <end position="312"/>
    </location>
</feature>
<feature type="domain" description="Major facilitator superfamily (MFS) profile" evidence="5">
    <location>
        <begin position="28"/>
        <end position="411"/>
    </location>
</feature>
<dbReference type="EMBL" id="JAHLFU010000141">
    <property type="protein sequence ID" value="MBU3853486.1"/>
    <property type="molecule type" value="Genomic_DNA"/>
</dbReference>
<feature type="transmembrane region" description="Helical" evidence="4">
    <location>
        <begin position="221"/>
        <end position="240"/>
    </location>
</feature>
<gene>
    <name evidence="6" type="ORF">H9789_06680</name>
</gene>
<reference evidence="6" key="2">
    <citation type="submission" date="2021-04" db="EMBL/GenBank/DDBJ databases">
        <authorList>
            <person name="Gilroy R."/>
        </authorList>
    </citation>
    <scope>NUCLEOTIDE SEQUENCE</scope>
    <source>
        <strain evidence="6">G3-2149</strain>
    </source>
</reference>
<feature type="transmembrane region" description="Helical" evidence="4">
    <location>
        <begin position="260"/>
        <end position="278"/>
    </location>
</feature>
<feature type="transmembrane region" description="Helical" evidence="4">
    <location>
        <begin position="181"/>
        <end position="200"/>
    </location>
</feature>
<dbReference type="PANTHER" id="PTHR23531">
    <property type="entry name" value="QUINOLENE RESISTANCE PROTEIN NORA"/>
    <property type="match status" value="1"/>
</dbReference>
<dbReference type="PANTHER" id="PTHR23531:SF1">
    <property type="entry name" value="QUINOLENE RESISTANCE PROTEIN NORA"/>
    <property type="match status" value="1"/>
</dbReference>
<evidence type="ECO:0000259" key="5">
    <source>
        <dbReference type="PROSITE" id="PS50850"/>
    </source>
</evidence>
<reference evidence="6" key="1">
    <citation type="journal article" date="2021" name="PeerJ">
        <title>Extensive microbial diversity within the chicken gut microbiome revealed by metagenomics and culture.</title>
        <authorList>
            <person name="Gilroy R."/>
            <person name="Ravi A."/>
            <person name="Getino M."/>
            <person name="Pursley I."/>
            <person name="Horton D.L."/>
            <person name="Alikhan N.F."/>
            <person name="Baker D."/>
            <person name="Gharbi K."/>
            <person name="Hall N."/>
            <person name="Watson M."/>
            <person name="Adriaenssens E.M."/>
            <person name="Foster-Nyarko E."/>
            <person name="Jarju S."/>
            <person name="Secka A."/>
            <person name="Antonio M."/>
            <person name="Oren A."/>
            <person name="Chaudhuri R.R."/>
            <person name="La Ragione R."/>
            <person name="Hildebrand F."/>
            <person name="Pallen M.J."/>
        </authorList>
    </citation>
    <scope>NUCLEOTIDE SEQUENCE</scope>
    <source>
        <strain evidence="6">G3-2149</strain>
    </source>
</reference>
<evidence type="ECO:0000256" key="2">
    <source>
        <dbReference type="ARBA" id="ARBA00022989"/>
    </source>
</evidence>
<keyword evidence="3 4" id="KW-0472">Membrane</keyword>
<dbReference type="InterPro" id="IPR052714">
    <property type="entry name" value="MFS_Exporter"/>
</dbReference>
<dbReference type="Gene3D" id="1.20.1250.20">
    <property type="entry name" value="MFS general substrate transporter like domains"/>
    <property type="match status" value="1"/>
</dbReference>
<dbReference type="AlphaFoldDB" id="A0A9E2L6A5"/>
<evidence type="ECO:0000256" key="4">
    <source>
        <dbReference type="SAM" id="Phobius"/>
    </source>
</evidence>
<dbReference type="InterPro" id="IPR020846">
    <property type="entry name" value="MFS_dom"/>
</dbReference>
<feature type="transmembrane region" description="Helical" evidence="4">
    <location>
        <begin position="388"/>
        <end position="407"/>
    </location>
</feature>
<dbReference type="Pfam" id="PF07690">
    <property type="entry name" value="MFS_1"/>
    <property type="match status" value="1"/>
</dbReference>
<feature type="transmembrane region" description="Helical" evidence="4">
    <location>
        <begin position="318"/>
        <end position="341"/>
    </location>
</feature>
<comment type="caution">
    <text evidence="6">The sequence shown here is derived from an EMBL/GenBank/DDBJ whole genome shotgun (WGS) entry which is preliminary data.</text>
</comment>